<gene>
    <name evidence="11" type="ORF">F506_10675</name>
</gene>
<dbReference type="SUPFAM" id="SSF64438">
    <property type="entry name" value="CNF1/YfiH-like putative cysteine hydrolases"/>
    <property type="match status" value="1"/>
</dbReference>
<comment type="similarity">
    <text evidence="2 10">Belongs to the purine nucleoside phosphorylase YfiH/LACC1 family.</text>
</comment>
<comment type="catalytic activity">
    <reaction evidence="7">
        <text>adenosine + H2O + H(+) = inosine + NH4(+)</text>
        <dbReference type="Rhea" id="RHEA:24408"/>
        <dbReference type="ChEBI" id="CHEBI:15377"/>
        <dbReference type="ChEBI" id="CHEBI:15378"/>
        <dbReference type="ChEBI" id="CHEBI:16335"/>
        <dbReference type="ChEBI" id="CHEBI:17596"/>
        <dbReference type="ChEBI" id="CHEBI:28938"/>
        <dbReference type="EC" id="3.5.4.4"/>
    </reaction>
    <physiologicalReaction direction="left-to-right" evidence="7">
        <dbReference type="Rhea" id="RHEA:24409"/>
    </physiologicalReaction>
</comment>
<dbReference type="Pfam" id="PF02578">
    <property type="entry name" value="Cu-oxidase_4"/>
    <property type="match status" value="1"/>
</dbReference>
<comment type="catalytic activity">
    <reaction evidence="9">
        <text>S-methyl-5'-thioadenosine + phosphate = 5-(methylsulfanyl)-alpha-D-ribose 1-phosphate + adenine</text>
        <dbReference type="Rhea" id="RHEA:11852"/>
        <dbReference type="ChEBI" id="CHEBI:16708"/>
        <dbReference type="ChEBI" id="CHEBI:17509"/>
        <dbReference type="ChEBI" id="CHEBI:43474"/>
        <dbReference type="ChEBI" id="CHEBI:58533"/>
        <dbReference type="EC" id="2.4.2.28"/>
    </reaction>
    <physiologicalReaction direction="left-to-right" evidence="9">
        <dbReference type="Rhea" id="RHEA:11853"/>
    </physiologicalReaction>
</comment>
<evidence type="ECO:0000256" key="3">
    <source>
        <dbReference type="ARBA" id="ARBA00022679"/>
    </source>
</evidence>
<evidence type="ECO:0000256" key="9">
    <source>
        <dbReference type="ARBA" id="ARBA00049893"/>
    </source>
</evidence>
<protein>
    <recommendedName>
        <fullName evidence="10">Purine nucleoside phosphorylase</fullName>
    </recommendedName>
</protein>
<dbReference type="CDD" id="cd16833">
    <property type="entry name" value="YfiH"/>
    <property type="match status" value="1"/>
</dbReference>
<keyword evidence="12" id="KW-1185">Reference proteome</keyword>
<dbReference type="Proteomes" id="UP000063429">
    <property type="component" value="Chromosome"/>
</dbReference>
<comment type="catalytic activity">
    <reaction evidence="8">
        <text>adenosine + phosphate = alpha-D-ribose 1-phosphate + adenine</text>
        <dbReference type="Rhea" id="RHEA:27642"/>
        <dbReference type="ChEBI" id="CHEBI:16335"/>
        <dbReference type="ChEBI" id="CHEBI:16708"/>
        <dbReference type="ChEBI" id="CHEBI:43474"/>
        <dbReference type="ChEBI" id="CHEBI:57720"/>
        <dbReference type="EC" id="2.4.2.1"/>
    </reaction>
    <physiologicalReaction direction="left-to-right" evidence="8">
        <dbReference type="Rhea" id="RHEA:27643"/>
    </physiologicalReaction>
</comment>
<dbReference type="EMBL" id="CP011409">
    <property type="protein sequence ID" value="AKZ63072.1"/>
    <property type="molecule type" value="Genomic_DNA"/>
</dbReference>
<keyword evidence="3" id="KW-0808">Transferase</keyword>
<proteinExistence type="inferred from homology"/>
<evidence type="ECO:0000256" key="7">
    <source>
        <dbReference type="ARBA" id="ARBA00047989"/>
    </source>
</evidence>
<sequence>MELLIPDWTDIPANVGALSTLRSGGVSRGAYDDGHGGGGLNLGVHVQDDLTHVQRNRALLRSILPAEPAWLTQVHGVNVADAAQVRGAPDADACIATEAGAVCVMMTADCLPVLLCDASGSVVGAAHAGWRGLAGGVLEKTVAAMRGRGAGEIIAWLGPAIGPQQFEVGQDVLEAFAAHDVASRSAFAAIAGREGKYLADIYQLARRRLAQAGVSRVAGGGLCTVSDSRFYSYRRDKQTGRMASLIWLR</sequence>
<organism evidence="11 12">
    <name type="scientific">Herbaspirillum hiltneri N3</name>
    <dbReference type="NCBI Taxonomy" id="1262470"/>
    <lineage>
        <taxon>Bacteria</taxon>
        <taxon>Pseudomonadati</taxon>
        <taxon>Pseudomonadota</taxon>
        <taxon>Betaproteobacteria</taxon>
        <taxon>Burkholderiales</taxon>
        <taxon>Oxalobacteraceae</taxon>
        <taxon>Herbaspirillum</taxon>
    </lineage>
</organism>
<dbReference type="InterPro" id="IPR038371">
    <property type="entry name" value="Cu_polyphenol_OxRdtase_sf"/>
</dbReference>
<dbReference type="InterPro" id="IPR003730">
    <property type="entry name" value="Cu_polyphenol_OxRdtase"/>
</dbReference>
<dbReference type="InterPro" id="IPR011324">
    <property type="entry name" value="Cytotoxic_necrot_fac-like_cat"/>
</dbReference>
<keyword evidence="6" id="KW-0862">Zinc</keyword>
<dbReference type="PANTHER" id="PTHR30616">
    <property type="entry name" value="UNCHARACTERIZED PROTEIN YFIH"/>
    <property type="match status" value="1"/>
</dbReference>
<dbReference type="Gene3D" id="3.60.140.10">
    <property type="entry name" value="CNF1/YfiH-like putative cysteine hydrolases"/>
    <property type="match status" value="1"/>
</dbReference>
<evidence type="ECO:0000256" key="2">
    <source>
        <dbReference type="ARBA" id="ARBA00007353"/>
    </source>
</evidence>
<name>A0ABN4HWT4_9BURK</name>
<evidence type="ECO:0000256" key="5">
    <source>
        <dbReference type="ARBA" id="ARBA00022801"/>
    </source>
</evidence>
<comment type="catalytic activity">
    <reaction evidence="1">
        <text>inosine + phosphate = alpha-D-ribose 1-phosphate + hypoxanthine</text>
        <dbReference type="Rhea" id="RHEA:27646"/>
        <dbReference type="ChEBI" id="CHEBI:17368"/>
        <dbReference type="ChEBI" id="CHEBI:17596"/>
        <dbReference type="ChEBI" id="CHEBI:43474"/>
        <dbReference type="ChEBI" id="CHEBI:57720"/>
        <dbReference type="EC" id="2.4.2.1"/>
    </reaction>
    <physiologicalReaction direction="left-to-right" evidence="1">
        <dbReference type="Rhea" id="RHEA:27647"/>
    </physiologicalReaction>
</comment>
<evidence type="ECO:0000256" key="1">
    <source>
        <dbReference type="ARBA" id="ARBA00000553"/>
    </source>
</evidence>
<evidence type="ECO:0000256" key="4">
    <source>
        <dbReference type="ARBA" id="ARBA00022723"/>
    </source>
</evidence>
<evidence type="ECO:0000256" key="8">
    <source>
        <dbReference type="ARBA" id="ARBA00048968"/>
    </source>
</evidence>
<reference evidence="12" key="1">
    <citation type="journal article" date="2015" name="Genome Announc.">
        <title>Complete Genome Sequence of Herbaspirillum hiltneri N3 (DSM 17495), Isolated from Surface-Sterilized Wheat Roots.</title>
        <authorList>
            <person name="Guizelini D."/>
            <person name="Saizaki P.M."/>
            <person name="Coimbra N.A."/>
            <person name="Weiss V.A."/>
            <person name="Faoro H."/>
            <person name="Sfeir M.Z."/>
            <person name="Baura V.A."/>
            <person name="Monteiro R.A."/>
            <person name="Chubatsu L.S."/>
            <person name="Souza E.M."/>
            <person name="Cruz L.M."/>
            <person name="Pedrosa F.O."/>
            <person name="Raittz R.T."/>
            <person name="Marchaukoski J.N."/>
            <person name="Steffens M.B."/>
        </authorList>
    </citation>
    <scope>NUCLEOTIDE SEQUENCE [LARGE SCALE GENOMIC DNA]</scope>
    <source>
        <strain evidence="12">N3</strain>
    </source>
</reference>
<dbReference type="NCBIfam" id="TIGR00726">
    <property type="entry name" value="peptidoglycan editing factor PgeF"/>
    <property type="match status" value="1"/>
</dbReference>
<evidence type="ECO:0000313" key="12">
    <source>
        <dbReference type="Proteomes" id="UP000063429"/>
    </source>
</evidence>
<keyword evidence="4" id="KW-0479">Metal-binding</keyword>
<evidence type="ECO:0000313" key="11">
    <source>
        <dbReference type="EMBL" id="AKZ63072.1"/>
    </source>
</evidence>
<accession>A0ABN4HWT4</accession>
<dbReference type="PANTHER" id="PTHR30616:SF2">
    <property type="entry name" value="PURINE NUCLEOSIDE PHOSPHORYLASE LACC1"/>
    <property type="match status" value="1"/>
</dbReference>
<evidence type="ECO:0000256" key="6">
    <source>
        <dbReference type="ARBA" id="ARBA00022833"/>
    </source>
</evidence>
<keyword evidence="5" id="KW-0378">Hydrolase</keyword>
<evidence type="ECO:0000256" key="10">
    <source>
        <dbReference type="RuleBase" id="RU361274"/>
    </source>
</evidence>
<dbReference type="RefSeq" id="WP_053197313.1">
    <property type="nucleotide sequence ID" value="NZ_CP011409.1"/>
</dbReference>